<sequence>MIAGPPPLTHPGSHRTAQGDPMSNDRPAAPPRPSPPAPERPVWRAPAFTSVELGAEVTAYAAARR</sequence>
<name>A0ABN3WDF7_STRTU</name>
<comment type="caution">
    <text evidence="5">The sequence shown here is derived from an EMBL/GenBank/DDBJ whole genome shotgun (WGS) entry which is preliminary data.</text>
</comment>
<evidence type="ECO:0000313" key="5">
    <source>
        <dbReference type="EMBL" id="GAA2910824.1"/>
    </source>
</evidence>
<feature type="region of interest" description="Disordered" evidence="4">
    <location>
        <begin position="1"/>
        <end position="44"/>
    </location>
</feature>
<dbReference type="Proteomes" id="UP001501102">
    <property type="component" value="Unassembled WGS sequence"/>
</dbReference>
<evidence type="ECO:0000256" key="1">
    <source>
        <dbReference type="ARBA" id="ARBA00004886"/>
    </source>
</evidence>
<comment type="similarity">
    <text evidence="2">Belongs to the PqqA family.</text>
</comment>
<proteinExistence type="inferred from homology"/>
<gene>
    <name evidence="5" type="ORF">GCM10020221_03330</name>
</gene>
<dbReference type="InterPro" id="IPR011725">
    <property type="entry name" value="PQQ_synth_PqqA"/>
</dbReference>
<dbReference type="NCBIfam" id="TIGR02107">
    <property type="entry name" value="PQQ_syn_pqqA"/>
    <property type="match status" value="1"/>
</dbReference>
<evidence type="ECO:0000313" key="6">
    <source>
        <dbReference type="Proteomes" id="UP001501102"/>
    </source>
</evidence>
<comment type="pathway">
    <text evidence="1">Cofactor biosynthesis; pyrroloquinoline quinone biosynthesis.</text>
</comment>
<evidence type="ECO:0000256" key="4">
    <source>
        <dbReference type="SAM" id="MobiDB-lite"/>
    </source>
</evidence>
<evidence type="ECO:0000256" key="3">
    <source>
        <dbReference type="ARBA" id="ARBA00015086"/>
    </source>
</evidence>
<evidence type="ECO:0000256" key="2">
    <source>
        <dbReference type="ARBA" id="ARBA00009325"/>
    </source>
</evidence>
<reference evidence="5 6" key="1">
    <citation type="journal article" date="2019" name="Int. J. Syst. Evol. Microbiol.">
        <title>The Global Catalogue of Microorganisms (GCM) 10K type strain sequencing project: providing services to taxonomists for standard genome sequencing and annotation.</title>
        <authorList>
            <consortium name="The Broad Institute Genomics Platform"/>
            <consortium name="The Broad Institute Genome Sequencing Center for Infectious Disease"/>
            <person name="Wu L."/>
            <person name="Ma J."/>
        </authorList>
    </citation>
    <scope>NUCLEOTIDE SEQUENCE [LARGE SCALE GENOMIC DNA]</scope>
    <source>
        <strain evidence="5 6">JCM 4087</strain>
    </source>
</reference>
<dbReference type="Pfam" id="PF08042">
    <property type="entry name" value="PqqA"/>
    <property type="match status" value="1"/>
</dbReference>
<organism evidence="5 6">
    <name type="scientific">Streptomyces thioluteus</name>
    <dbReference type="NCBI Taxonomy" id="66431"/>
    <lineage>
        <taxon>Bacteria</taxon>
        <taxon>Bacillati</taxon>
        <taxon>Actinomycetota</taxon>
        <taxon>Actinomycetes</taxon>
        <taxon>Kitasatosporales</taxon>
        <taxon>Streptomycetaceae</taxon>
        <taxon>Streptomyces</taxon>
    </lineage>
</organism>
<accession>A0ABN3WDF7</accession>
<feature type="compositionally biased region" description="Pro residues" evidence="4">
    <location>
        <begin position="28"/>
        <end position="39"/>
    </location>
</feature>
<dbReference type="EMBL" id="BAAAXZ010000014">
    <property type="protein sequence ID" value="GAA2910824.1"/>
    <property type="molecule type" value="Genomic_DNA"/>
</dbReference>
<keyword evidence="6" id="KW-1185">Reference proteome</keyword>
<protein>
    <recommendedName>
        <fullName evidence="3">Coenzyme PQQ synthesis protein A</fullName>
    </recommendedName>
</protein>